<dbReference type="Proteomes" id="UP000215914">
    <property type="component" value="Unassembled WGS sequence"/>
</dbReference>
<feature type="compositionally biased region" description="Basic and acidic residues" evidence="1">
    <location>
        <begin position="52"/>
        <end position="64"/>
    </location>
</feature>
<reference evidence="2" key="2">
    <citation type="submission" date="2020-06" db="EMBL/GenBank/DDBJ databases">
        <title>Helianthus annuus Genome sequencing and assembly Release 2.</title>
        <authorList>
            <person name="Gouzy J."/>
            <person name="Langlade N."/>
            <person name="Munos S."/>
        </authorList>
    </citation>
    <scope>NUCLEOTIDE SEQUENCE</scope>
    <source>
        <tissue evidence="2">Leaves</tissue>
    </source>
</reference>
<proteinExistence type="predicted"/>
<feature type="compositionally biased region" description="Acidic residues" evidence="1">
    <location>
        <begin position="18"/>
        <end position="32"/>
    </location>
</feature>
<feature type="compositionally biased region" description="Basic residues" evidence="1">
    <location>
        <begin position="105"/>
        <end position="120"/>
    </location>
</feature>
<evidence type="ECO:0000313" key="3">
    <source>
        <dbReference type="Proteomes" id="UP000215914"/>
    </source>
</evidence>
<evidence type="ECO:0000256" key="1">
    <source>
        <dbReference type="SAM" id="MobiDB-lite"/>
    </source>
</evidence>
<comment type="caution">
    <text evidence="2">The sequence shown here is derived from an EMBL/GenBank/DDBJ whole genome shotgun (WGS) entry which is preliminary data.</text>
</comment>
<gene>
    <name evidence="2" type="ORF">HanXRQr2_Chr13g0613091</name>
</gene>
<organism evidence="2 3">
    <name type="scientific">Helianthus annuus</name>
    <name type="common">Common sunflower</name>
    <dbReference type="NCBI Taxonomy" id="4232"/>
    <lineage>
        <taxon>Eukaryota</taxon>
        <taxon>Viridiplantae</taxon>
        <taxon>Streptophyta</taxon>
        <taxon>Embryophyta</taxon>
        <taxon>Tracheophyta</taxon>
        <taxon>Spermatophyta</taxon>
        <taxon>Magnoliopsida</taxon>
        <taxon>eudicotyledons</taxon>
        <taxon>Gunneridae</taxon>
        <taxon>Pentapetalae</taxon>
        <taxon>asterids</taxon>
        <taxon>campanulids</taxon>
        <taxon>Asterales</taxon>
        <taxon>Asteraceae</taxon>
        <taxon>Asteroideae</taxon>
        <taxon>Heliantheae alliance</taxon>
        <taxon>Heliantheae</taxon>
        <taxon>Helianthus</taxon>
    </lineage>
</organism>
<dbReference type="EMBL" id="MNCJ02000328">
    <property type="protein sequence ID" value="KAF5775530.1"/>
    <property type="molecule type" value="Genomic_DNA"/>
</dbReference>
<feature type="region of interest" description="Disordered" evidence="1">
    <location>
        <begin position="1"/>
        <end position="157"/>
    </location>
</feature>
<feature type="compositionally biased region" description="Basic and acidic residues" evidence="1">
    <location>
        <begin position="71"/>
        <end position="91"/>
    </location>
</feature>
<sequence length="157" mass="17131">MIEDKFGQKKMKIKIFGDSDDESDNADGDDAGGDGGDTGDAGVSSASTPGGDKSKQPGVDDKSDYNPPEPGYEHYLDEHVVRHVRSIRTDPDADYVPSDTESERLRKKKAAVRRKKKSKKMIGASSAEPTIRQPETTTEPVQEADVHTQFAFTAEET</sequence>
<name>A0A9K3EKS3_HELAN</name>
<dbReference type="AlphaFoldDB" id="A0A9K3EKS3"/>
<reference evidence="2" key="1">
    <citation type="journal article" date="2017" name="Nature">
        <title>The sunflower genome provides insights into oil metabolism, flowering and Asterid evolution.</title>
        <authorList>
            <person name="Badouin H."/>
            <person name="Gouzy J."/>
            <person name="Grassa C.J."/>
            <person name="Murat F."/>
            <person name="Staton S.E."/>
            <person name="Cottret L."/>
            <person name="Lelandais-Briere C."/>
            <person name="Owens G.L."/>
            <person name="Carrere S."/>
            <person name="Mayjonade B."/>
            <person name="Legrand L."/>
            <person name="Gill N."/>
            <person name="Kane N.C."/>
            <person name="Bowers J.E."/>
            <person name="Hubner S."/>
            <person name="Bellec A."/>
            <person name="Berard A."/>
            <person name="Berges H."/>
            <person name="Blanchet N."/>
            <person name="Boniface M.C."/>
            <person name="Brunel D."/>
            <person name="Catrice O."/>
            <person name="Chaidir N."/>
            <person name="Claudel C."/>
            <person name="Donnadieu C."/>
            <person name="Faraut T."/>
            <person name="Fievet G."/>
            <person name="Helmstetter N."/>
            <person name="King M."/>
            <person name="Knapp S.J."/>
            <person name="Lai Z."/>
            <person name="Le Paslier M.C."/>
            <person name="Lippi Y."/>
            <person name="Lorenzon L."/>
            <person name="Mandel J.R."/>
            <person name="Marage G."/>
            <person name="Marchand G."/>
            <person name="Marquand E."/>
            <person name="Bret-Mestries E."/>
            <person name="Morien E."/>
            <person name="Nambeesan S."/>
            <person name="Nguyen T."/>
            <person name="Pegot-Espagnet P."/>
            <person name="Pouilly N."/>
            <person name="Raftis F."/>
            <person name="Sallet E."/>
            <person name="Schiex T."/>
            <person name="Thomas J."/>
            <person name="Vandecasteele C."/>
            <person name="Vares D."/>
            <person name="Vear F."/>
            <person name="Vautrin S."/>
            <person name="Crespi M."/>
            <person name="Mangin B."/>
            <person name="Burke J.M."/>
            <person name="Salse J."/>
            <person name="Munos S."/>
            <person name="Vincourt P."/>
            <person name="Rieseberg L.H."/>
            <person name="Langlade N.B."/>
        </authorList>
    </citation>
    <scope>NUCLEOTIDE SEQUENCE</scope>
    <source>
        <tissue evidence="2">Leaves</tissue>
    </source>
</reference>
<keyword evidence="3" id="KW-1185">Reference proteome</keyword>
<evidence type="ECO:0000313" key="2">
    <source>
        <dbReference type="EMBL" id="KAF5775530.1"/>
    </source>
</evidence>
<protein>
    <submittedName>
        <fullName evidence="2">Uncharacterized protein</fullName>
    </submittedName>
</protein>
<dbReference type="Gramene" id="mRNA:HanXRQr2_Chr13g0613091">
    <property type="protein sequence ID" value="CDS:HanXRQr2_Chr13g0613091.1"/>
    <property type="gene ID" value="HanXRQr2_Chr13g0613091"/>
</dbReference>
<accession>A0A9K3EKS3</accession>